<feature type="domain" description="Peptidase M24" evidence="9">
    <location>
        <begin position="4"/>
        <end position="223"/>
    </location>
</feature>
<dbReference type="SUPFAM" id="SSF55920">
    <property type="entry name" value="Creatinase/aminopeptidase"/>
    <property type="match status" value="1"/>
</dbReference>
<dbReference type="GO" id="GO:0006508">
    <property type="term" value="P:proteolysis"/>
    <property type="evidence" value="ECO:0007669"/>
    <property type="project" value="UniProtKB-KW"/>
</dbReference>
<evidence type="ECO:0000256" key="2">
    <source>
        <dbReference type="ARBA" id="ARBA00001936"/>
    </source>
</evidence>
<dbReference type="PANTHER" id="PTHR45777">
    <property type="entry name" value="METHIONINE AMINOPEPTIDASE 2"/>
    <property type="match status" value="1"/>
</dbReference>
<dbReference type="EMBL" id="RXIL01000052">
    <property type="protein sequence ID" value="RZN70673.1"/>
    <property type="molecule type" value="Genomic_DNA"/>
</dbReference>
<comment type="cofactor">
    <cofactor evidence="3">
        <name>Fe(2+)</name>
        <dbReference type="ChEBI" id="CHEBI:29033"/>
    </cofactor>
</comment>
<name>A0A520KXK3_9EURY</name>
<sequence>MLDKYRLAGKILSSVARDAAKMVKKGEKLLSVAEFAEEEIKRRGVEATCENVPFSRHLKISDFQGDESKIRLHEIKDFVAFPCNISLDDEAAHRTPFKGEETRFNDEIVKLDIGSQIDGYIADMAVTIDLSGEREELKRASEAALNNAIDLVHAGVNTKDLSETIEKTITDFGYRPIADLSGHGLLQYDVHAPPTISNRCIKKGVDLKEGQVIAIEPFATDGIGRTKRGNILEIYSFLKRKPVRPMNMRRFLDEVEEYKTLPFAKRWLRSPSDIMLNQLVDKGILYSFPVLKEESGGFVAQKEHTMIVLEDGCEVTTK</sequence>
<dbReference type="Pfam" id="PF00557">
    <property type="entry name" value="Peptidase_M24"/>
    <property type="match status" value="1"/>
</dbReference>
<comment type="similarity">
    <text evidence="8">Belongs to the peptidase M24A family.</text>
</comment>
<keyword evidence="5 8" id="KW-0645">Protease</keyword>
<dbReference type="GO" id="GO:0046872">
    <property type="term" value="F:metal ion binding"/>
    <property type="evidence" value="ECO:0007669"/>
    <property type="project" value="UniProtKB-KW"/>
</dbReference>
<evidence type="ECO:0000313" key="10">
    <source>
        <dbReference type="EMBL" id="RZN70673.1"/>
    </source>
</evidence>
<evidence type="ECO:0000256" key="8">
    <source>
        <dbReference type="RuleBase" id="RU003653"/>
    </source>
</evidence>
<evidence type="ECO:0000256" key="5">
    <source>
        <dbReference type="ARBA" id="ARBA00022670"/>
    </source>
</evidence>
<comment type="caution">
    <text evidence="10">The sequence shown here is derived from an EMBL/GenBank/DDBJ whole genome shotgun (WGS) entry which is preliminary data.</text>
</comment>
<dbReference type="InterPro" id="IPR050247">
    <property type="entry name" value="Met_Aminopeptidase_Type2"/>
</dbReference>
<comment type="cofactor">
    <cofactor evidence="8">
        <name>Co(2+)</name>
        <dbReference type="ChEBI" id="CHEBI:48828"/>
    </cofactor>
    <cofactor evidence="8">
        <name>Zn(2+)</name>
        <dbReference type="ChEBI" id="CHEBI:29105"/>
    </cofactor>
    <cofactor evidence="8">
        <name>Mn(2+)</name>
        <dbReference type="ChEBI" id="CHEBI:29035"/>
    </cofactor>
    <cofactor evidence="8">
        <name>Fe(2+)</name>
        <dbReference type="ChEBI" id="CHEBI:29033"/>
    </cofactor>
    <text evidence="8">Binds 2 divalent metal cations per subunit. Has a high-affinity and a low affinity metal-binding site. The true nature of the physiological cofactor is under debate. The enzyme is active with cobalt, zinc, manganese or divalent iron ions.</text>
</comment>
<dbReference type="InterPro" id="IPR001714">
    <property type="entry name" value="Pept_M24_MAP"/>
</dbReference>
<evidence type="ECO:0000313" key="11">
    <source>
        <dbReference type="Proteomes" id="UP000320766"/>
    </source>
</evidence>
<dbReference type="InterPro" id="IPR036005">
    <property type="entry name" value="Creatinase/aminopeptidase-like"/>
</dbReference>
<evidence type="ECO:0000259" key="9">
    <source>
        <dbReference type="Pfam" id="PF00557"/>
    </source>
</evidence>
<comment type="cofactor">
    <cofactor evidence="2">
        <name>Mn(2+)</name>
        <dbReference type="ChEBI" id="CHEBI:29035"/>
    </cofactor>
</comment>
<evidence type="ECO:0000256" key="1">
    <source>
        <dbReference type="ARBA" id="ARBA00000294"/>
    </source>
</evidence>
<keyword evidence="6 8" id="KW-0479">Metal-binding</keyword>
<dbReference type="EC" id="3.4.11.18" evidence="8"/>
<dbReference type="Gene3D" id="3.90.230.10">
    <property type="entry name" value="Creatinase/methionine aminopeptidase superfamily"/>
    <property type="match status" value="1"/>
</dbReference>
<evidence type="ECO:0000256" key="4">
    <source>
        <dbReference type="ARBA" id="ARBA00022438"/>
    </source>
</evidence>
<accession>A0A520KXK3</accession>
<reference evidence="10 11" key="1">
    <citation type="journal article" date="2019" name="Nat. Microbiol.">
        <title>Wide diversity of methane and short-chain alkane metabolisms in uncultured archaea.</title>
        <authorList>
            <person name="Borrel G."/>
            <person name="Adam P.S."/>
            <person name="McKay L.J."/>
            <person name="Chen L.X."/>
            <person name="Sierra-Garcia I.N."/>
            <person name="Sieber C.M."/>
            <person name="Letourneur Q."/>
            <person name="Ghozlane A."/>
            <person name="Andersen G.L."/>
            <person name="Li W.J."/>
            <person name="Hallam S.J."/>
            <person name="Muyzer G."/>
            <person name="de Oliveira V.M."/>
            <person name="Inskeep W.P."/>
            <person name="Banfield J.F."/>
            <person name="Gribaldo S."/>
        </authorList>
    </citation>
    <scope>NUCLEOTIDE SEQUENCE [LARGE SCALE GENOMIC DNA]</scope>
    <source>
        <strain evidence="10">NM1b</strain>
    </source>
</reference>
<dbReference type="GO" id="GO:0070006">
    <property type="term" value="F:metalloaminopeptidase activity"/>
    <property type="evidence" value="ECO:0007669"/>
    <property type="project" value="InterPro"/>
</dbReference>
<evidence type="ECO:0000256" key="6">
    <source>
        <dbReference type="ARBA" id="ARBA00022723"/>
    </source>
</evidence>
<dbReference type="GO" id="GO:0005737">
    <property type="term" value="C:cytoplasm"/>
    <property type="evidence" value="ECO:0007669"/>
    <property type="project" value="TreeGrafter"/>
</dbReference>
<keyword evidence="7 10" id="KW-0378">Hydrolase</keyword>
<dbReference type="Proteomes" id="UP000320766">
    <property type="component" value="Unassembled WGS sequence"/>
</dbReference>
<keyword evidence="4 8" id="KW-0031">Aminopeptidase</keyword>
<dbReference type="InterPro" id="IPR002468">
    <property type="entry name" value="Pept_M24A_MAP2"/>
</dbReference>
<comment type="function">
    <text evidence="8">Removes the N-terminal methionine from nascent proteins. The N-terminal methionine is often cleaved when the second residue in the primary sequence is small and uncharged (Met-Ala-, Cys, Gly, Pro, Ser, Thr, or Val).</text>
</comment>
<evidence type="ECO:0000256" key="3">
    <source>
        <dbReference type="ARBA" id="ARBA00001954"/>
    </source>
</evidence>
<comment type="catalytic activity">
    <reaction evidence="1 8">
        <text>Release of N-terminal amino acids, preferentially methionine, from peptides and arylamides.</text>
        <dbReference type="EC" id="3.4.11.18"/>
    </reaction>
</comment>
<dbReference type="Gene3D" id="1.10.10.10">
    <property type="entry name" value="Winged helix-like DNA-binding domain superfamily/Winged helix DNA-binding domain"/>
    <property type="match status" value="1"/>
</dbReference>
<dbReference type="InterPro" id="IPR036388">
    <property type="entry name" value="WH-like_DNA-bd_sf"/>
</dbReference>
<dbReference type="InterPro" id="IPR036390">
    <property type="entry name" value="WH_DNA-bd_sf"/>
</dbReference>
<gene>
    <name evidence="10" type="ORF">EF807_02865</name>
</gene>
<dbReference type="NCBIfam" id="TIGR00501">
    <property type="entry name" value="met_pdase_II"/>
    <property type="match status" value="1"/>
</dbReference>
<dbReference type="SUPFAM" id="SSF46785">
    <property type="entry name" value="Winged helix' DNA-binding domain"/>
    <property type="match status" value="1"/>
</dbReference>
<evidence type="ECO:0000256" key="7">
    <source>
        <dbReference type="ARBA" id="ARBA00022801"/>
    </source>
</evidence>
<protein>
    <recommendedName>
        <fullName evidence="8">Methionine aminopeptidase</fullName>
        <ecNumber evidence="8">3.4.11.18</ecNumber>
    </recommendedName>
</protein>
<organism evidence="10 11">
    <name type="scientific">Candidatus Methanolliviera hydrocarbonicum</name>
    <dbReference type="NCBI Taxonomy" id="2491085"/>
    <lineage>
        <taxon>Archaea</taxon>
        <taxon>Methanobacteriati</taxon>
        <taxon>Methanobacteriota</taxon>
        <taxon>Candidatus Methanoliparia</taxon>
        <taxon>Candidatus Methanoliparales</taxon>
        <taxon>Candidatus Methanollivieraceae</taxon>
        <taxon>Candidatus Methanolliviera</taxon>
    </lineage>
</organism>
<dbReference type="AlphaFoldDB" id="A0A520KXK3"/>
<dbReference type="GO" id="GO:0004239">
    <property type="term" value="F:initiator methionyl aminopeptidase activity"/>
    <property type="evidence" value="ECO:0007669"/>
    <property type="project" value="UniProtKB-EC"/>
</dbReference>
<dbReference type="PANTHER" id="PTHR45777:SF2">
    <property type="entry name" value="METHIONINE AMINOPEPTIDASE 2"/>
    <property type="match status" value="1"/>
</dbReference>
<dbReference type="InterPro" id="IPR000994">
    <property type="entry name" value="Pept_M24"/>
</dbReference>
<dbReference type="PRINTS" id="PR00599">
    <property type="entry name" value="MAPEPTIDASE"/>
</dbReference>
<proteinExistence type="inferred from homology"/>